<evidence type="ECO:0000313" key="2">
    <source>
        <dbReference type="Proteomes" id="UP000093366"/>
    </source>
</evidence>
<dbReference type="AlphaFoldDB" id="A0A1C0TRE3"/>
<gene>
    <name evidence="1" type="ORF">A7985_12140</name>
</gene>
<dbReference type="EMBL" id="MAUJ01000003">
    <property type="protein sequence ID" value="OCQ21363.1"/>
    <property type="molecule type" value="Genomic_DNA"/>
</dbReference>
<reference evidence="2" key="1">
    <citation type="submission" date="2016-07" db="EMBL/GenBank/DDBJ databases">
        <authorList>
            <person name="Florea S."/>
            <person name="Webb J.S."/>
            <person name="Jaromczyk J."/>
            <person name="Schardl C.L."/>
        </authorList>
    </citation>
    <scope>NUCLEOTIDE SEQUENCE [LARGE SCALE GENOMIC DNA]</scope>
    <source>
        <strain evidence="2">IPB1</strain>
    </source>
</reference>
<comment type="caution">
    <text evidence="1">The sequence shown here is derived from an EMBL/GenBank/DDBJ whole genome shotgun (WGS) entry which is preliminary data.</text>
</comment>
<dbReference type="Proteomes" id="UP000093366">
    <property type="component" value="Unassembled WGS sequence"/>
</dbReference>
<proteinExistence type="predicted"/>
<dbReference type="OrthoDB" id="188152at2"/>
<organism evidence="1 2">
    <name type="scientific">Pseudoalteromonas luteoviolacea</name>
    <dbReference type="NCBI Taxonomy" id="43657"/>
    <lineage>
        <taxon>Bacteria</taxon>
        <taxon>Pseudomonadati</taxon>
        <taxon>Pseudomonadota</taxon>
        <taxon>Gammaproteobacteria</taxon>
        <taxon>Alteromonadales</taxon>
        <taxon>Pseudoalteromonadaceae</taxon>
        <taxon>Pseudoalteromonas</taxon>
    </lineage>
</organism>
<accession>A0A1C0TRE3</accession>
<sequence length="243" mass="27495">MYLLLCVLLLGVSCVLYLYSERRNQPQSRQLPNLEIYPRIVTNDFIQEFTESYPADTYVTMFSAEGQLFLVAATTPDEVNPDDVASNHHTPVLAYSITESLSAIFVMPEGDVELVLSNSHIKALGLHRDELLQLAKQNMAKFAREQNLQHTSIYNQECGFVTANGTYESSLILCEPYIEGLKKHLGGKLHVFIPVTNSFICTGEQSQEAMNQAKQAAERLYEQSENKLINKRLSYVNGTWQEH</sequence>
<protein>
    <recommendedName>
        <fullName evidence="3">DUF1444 family protein</fullName>
    </recommendedName>
</protein>
<evidence type="ECO:0008006" key="3">
    <source>
        <dbReference type="Google" id="ProtNLM"/>
    </source>
</evidence>
<name>A0A1C0TRE3_9GAMM</name>
<dbReference type="RefSeq" id="WP_065790729.1">
    <property type="nucleotide sequence ID" value="NZ_MAUJ01000003.1"/>
</dbReference>
<evidence type="ECO:0000313" key="1">
    <source>
        <dbReference type="EMBL" id="OCQ21363.1"/>
    </source>
</evidence>